<proteinExistence type="predicted"/>
<dbReference type="GO" id="GO:0016787">
    <property type="term" value="F:hydrolase activity"/>
    <property type="evidence" value="ECO:0007669"/>
    <property type="project" value="UniProtKB-KW"/>
</dbReference>
<evidence type="ECO:0000313" key="3">
    <source>
        <dbReference type="Proteomes" id="UP000199607"/>
    </source>
</evidence>
<accession>A0A1I4B7P9</accession>
<feature type="transmembrane region" description="Helical" evidence="1">
    <location>
        <begin position="59"/>
        <end position="78"/>
    </location>
</feature>
<keyword evidence="1" id="KW-0472">Membrane</keyword>
<dbReference type="Proteomes" id="UP000199607">
    <property type="component" value="Unassembled WGS sequence"/>
</dbReference>
<evidence type="ECO:0000313" key="2">
    <source>
        <dbReference type="EMBL" id="SFK64952.1"/>
    </source>
</evidence>
<name>A0A1I4B7P9_9EURY</name>
<gene>
    <name evidence="2" type="ORF">SAMN04487950_0380</name>
</gene>
<dbReference type="InterPro" id="IPR007404">
    <property type="entry name" value="YdjM-like"/>
</dbReference>
<keyword evidence="3" id="KW-1185">Reference proteome</keyword>
<keyword evidence="1" id="KW-1133">Transmembrane helix</keyword>
<dbReference type="EMBL" id="FOTC01000001">
    <property type="protein sequence ID" value="SFK64952.1"/>
    <property type="molecule type" value="Genomic_DNA"/>
</dbReference>
<dbReference type="AlphaFoldDB" id="A0A1I4B7P9"/>
<protein>
    <submittedName>
        <fullName evidence="2">LexA-binding, inner membrane-associated putative hydrolase</fullName>
    </submittedName>
</protein>
<keyword evidence="2" id="KW-0378">Hydrolase</keyword>
<organism evidence="2 3">
    <name type="scientific">Halogranum rubrum</name>
    <dbReference type="NCBI Taxonomy" id="553466"/>
    <lineage>
        <taxon>Archaea</taxon>
        <taxon>Methanobacteriati</taxon>
        <taxon>Methanobacteriota</taxon>
        <taxon>Stenosarchaea group</taxon>
        <taxon>Halobacteria</taxon>
        <taxon>Halobacteriales</taxon>
        <taxon>Haloferacaceae</taxon>
    </lineage>
</organism>
<evidence type="ECO:0000256" key="1">
    <source>
        <dbReference type="SAM" id="Phobius"/>
    </source>
</evidence>
<sequence length="180" mass="20025">MMPWGHAAVGYLCFTILSRLRYRRSPTGAEVVALGLGTQFPDIIDKPLAAIGVLSYGRSLAHSLLSMALLFTVLFVLLRGSDNSRLLFPFAVGNVSHAFADIGGSLLQGQHFGTTFLVWPFYFETPAYTVPAYFQNEYVLFVFTNQNAQWGLALVVALLWLLESGPRIGRELRLKRVAKR</sequence>
<keyword evidence="1" id="KW-0812">Transmembrane</keyword>
<reference evidence="3" key="1">
    <citation type="submission" date="2016-10" db="EMBL/GenBank/DDBJ databases">
        <authorList>
            <person name="Varghese N."/>
            <person name="Submissions S."/>
        </authorList>
    </citation>
    <scope>NUCLEOTIDE SEQUENCE [LARGE SCALE GENOMIC DNA]</scope>
    <source>
        <strain evidence="3">CGMCC 1.7738</strain>
    </source>
</reference>
<dbReference type="RefSeq" id="WP_089864998.1">
    <property type="nucleotide sequence ID" value="NZ_FOTC01000001.1"/>
</dbReference>
<dbReference type="Pfam" id="PF04307">
    <property type="entry name" value="YdjM"/>
    <property type="match status" value="1"/>
</dbReference>